<keyword evidence="4" id="KW-1185">Reference proteome</keyword>
<dbReference type="InterPro" id="IPR036380">
    <property type="entry name" value="Isochorismatase-like_sf"/>
</dbReference>
<dbReference type="Pfam" id="PF00857">
    <property type="entry name" value="Isochorismatase"/>
    <property type="match status" value="1"/>
</dbReference>
<dbReference type="SUPFAM" id="SSF52499">
    <property type="entry name" value="Isochorismatase-like hydrolases"/>
    <property type="match status" value="1"/>
</dbReference>
<feature type="domain" description="Isochorismatase-like" evidence="2">
    <location>
        <begin position="5"/>
        <end position="177"/>
    </location>
</feature>
<dbReference type="Proteomes" id="UP001156694">
    <property type="component" value="Unassembled WGS sequence"/>
</dbReference>
<gene>
    <name evidence="3" type="ORF">GCM10007939_11800</name>
</gene>
<evidence type="ECO:0000313" key="4">
    <source>
        <dbReference type="Proteomes" id="UP001156694"/>
    </source>
</evidence>
<dbReference type="RefSeq" id="WP_284376965.1">
    <property type="nucleotide sequence ID" value="NZ_BSNN01000002.1"/>
</dbReference>
<evidence type="ECO:0000256" key="1">
    <source>
        <dbReference type="ARBA" id="ARBA00022801"/>
    </source>
</evidence>
<dbReference type="PANTHER" id="PTHR43540:SF1">
    <property type="entry name" value="ISOCHORISMATASE HYDROLASE"/>
    <property type="match status" value="1"/>
</dbReference>
<evidence type="ECO:0000259" key="2">
    <source>
        <dbReference type="Pfam" id="PF00857"/>
    </source>
</evidence>
<dbReference type="InterPro" id="IPR000868">
    <property type="entry name" value="Isochorismatase-like_dom"/>
</dbReference>
<organism evidence="3 4">
    <name type="scientific">Amylibacter marinus</name>
    <dbReference type="NCBI Taxonomy" id="1475483"/>
    <lineage>
        <taxon>Bacteria</taxon>
        <taxon>Pseudomonadati</taxon>
        <taxon>Pseudomonadota</taxon>
        <taxon>Alphaproteobacteria</taxon>
        <taxon>Rhodobacterales</taxon>
        <taxon>Paracoccaceae</taxon>
        <taxon>Amylibacter</taxon>
    </lineage>
</organism>
<dbReference type="InterPro" id="IPR050272">
    <property type="entry name" value="Isochorismatase-like_hydrls"/>
</dbReference>
<dbReference type="EMBL" id="BSNN01000002">
    <property type="protein sequence ID" value="GLQ34897.1"/>
    <property type="molecule type" value="Genomic_DNA"/>
</dbReference>
<dbReference type="Gene3D" id="3.40.50.850">
    <property type="entry name" value="Isochorismatase-like"/>
    <property type="match status" value="1"/>
</dbReference>
<evidence type="ECO:0000313" key="3">
    <source>
        <dbReference type="EMBL" id="GLQ34897.1"/>
    </source>
</evidence>
<dbReference type="PANTHER" id="PTHR43540">
    <property type="entry name" value="PEROXYUREIDOACRYLATE/UREIDOACRYLATE AMIDOHYDROLASE-RELATED"/>
    <property type="match status" value="1"/>
</dbReference>
<protein>
    <submittedName>
        <fullName evidence="3">Isochorismatase</fullName>
    </submittedName>
</protein>
<name>A0ABQ5VUG5_9RHOB</name>
<comment type="caution">
    <text evidence="3">The sequence shown here is derived from an EMBL/GenBank/DDBJ whole genome shotgun (WGS) entry which is preliminary data.</text>
</comment>
<accession>A0ABQ5VUG5</accession>
<keyword evidence="1" id="KW-0378">Hydrolase</keyword>
<reference evidence="4" key="1">
    <citation type="journal article" date="2019" name="Int. J. Syst. Evol. Microbiol.">
        <title>The Global Catalogue of Microorganisms (GCM) 10K type strain sequencing project: providing services to taxonomists for standard genome sequencing and annotation.</title>
        <authorList>
            <consortium name="The Broad Institute Genomics Platform"/>
            <consortium name="The Broad Institute Genome Sequencing Center for Infectious Disease"/>
            <person name="Wu L."/>
            <person name="Ma J."/>
        </authorList>
    </citation>
    <scope>NUCLEOTIDE SEQUENCE [LARGE SCALE GENOMIC DNA]</scope>
    <source>
        <strain evidence="4">NBRC 110140</strain>
    </source>
</reference>
<proteinExistence type="predicted"/>
<sequence length="185" mass="19733">MADFALIVIDVQQGFADRAEAGDGRSCPEAEVNIAHLLAHFRMRELPIIHVHHHSLHENSPFHPSASGVAVQEFATPKVGETVIVKEQNSAFVDTNLADELATLGDPALVICGATANHCVETTTRMAGNMGYDAYYVSDAVWAFGIIGPDGISHSAEAVHSMSLANLDGEFAKVQTCTQVLAIIP</sequence>